<protein>
    <recommendedName>
        <fullName evidence="2">RNA polymerase II transcription factor B subunit 3</fullName>
    </recommendedName>
    <alternativeName>
        <fullName evidence="8">RNA polymerase II transcription factor B 38 kDa subunit</fullName>
    </alternativeName>
    <alternativeName>
        <fullName evidence="7">RNA polymerase II transcription factor B p38 subunit</fullName>
    </alternativeName>
</protein>
<evidence type="ECO:0000256" key="5">
    <source>
        <dbReference type="ARBA" id="ARBA00022833"/>
    </source>
</evidence>
<keyword evidence="13" id="KW-0418">Kinase</keyword>
<evidence type="ECO:0000259" key="12">
    <source>
        <dbReference type="PROSITE" id="PS50089"/>
    </source>
</evidence>
<keyword evidence="4 9" id="KW-0863">Zinc-finger</keyword>
<evidence type="ECO:0000256" key="7">
    <source>
        <dbReference type="ARBA" id="ARBA00029873"/>
    </source>
</evidence>
<evidence type="ECO:0000256" key="6">
    <source>
        <dbReference type="ARBA" id="ARBA00023242"/>
    </source>
</evidence>
<accession>A0A9Q5HQP2</accession>
<keyword evidence="5" id="KW-0862">Zinc</keyword>
<dbReference type="SUPFAM" id="SSF57850">
    <property type="entry name" value="RING/U-box"/>
    <property type="match status" value="1"/>
</dbReference>
<evidence type="ECO:0000313" key="14">
    <source>
        <dbReference type="Proteomes" id="UP000757232"/>
    </source>
</evidence>
<evidence type="ECO:0000256" key="3">
    <source>
        <dbReference type="ARBA" id="ARBA00022723"/>
    </source>
</evidence>
<dbReference type="OrthoDB" id="5963at2759"/>
<evidence type="ECO:0000256" key="4">
    <source>
        <dbReference type="ARBA" id="ARBA00022771"/>
    </source>
</evidence>
<dbReference type="GO" id="GO:0008270">
    <property type="term" value="F:zinc ion binding"/>
    <property type="evidence" value="ECO:0007669"/>
    <property type="project" value="UniProtKB-KW"/>
</dbReference>
<dbReference type="Pfam" id="PF17121">
    <property type="entry name" value="zf-C3HC4_5"/>
    <property type="match status" value="1"/>
</dbReference>
<organism evidence="13 14">
    <name type="scientific">Sanghuangporus baumii</name>
    <name type="common">Phellinus baumii</name>
    <dbReference type="NCBI Taxonomy" id="108892"/>
    <lineage>
        <taxon>Eukaryota</taxon>
        <taxon>Fungi</taxon>
        <taxon>Dikarya</taxon>
        <taxon>Basidiomycota</taxon>
        <taxon>Agaricomycotina</taxon>
        <taxon>Agaricomycetes</taxon>
        <taxon>Hymenochaetales</taxon>
        <taxon>Hymenochaetaceae</taxon>
        <taxon>Sanghuangporus</taxon>
    </lineage>
</organism>
<evidence type="ECO:0000256" key="10">
    <source>
        <dbReference type="SAM" id="Coils"/>
    </source>
</evidence>
<dbReference type="InterPro" id="IPR017907">
    <property type="entry name" value="Znf_RING_CS"/>
</dbReference>
<dbReference type="NCBIfam" id="TIGR00570">
    <property type="entry name" value="cdk7"/>
    <property type="match status" value="1"/>
</dbReference>
<dbReference type="GO" id="GO:0006289">
    <property type="term" value="P:nucleotide-excision repair"/>
    <property type="evidence" value="ECO:0007669"/>
    <property type="project" value="InterPro"/>
</dbReference>
<reference evidence="13" key="1">
    <citation type="submission" date="2016-06" db="EMBL/GenBank/DDBJ databases">
        <title>Draft Genome sequence of the fungus Inonotus baumii.</title>
        <authorList>
            <person name="Zhu H."/>
            <person name="Lin W."/>
        </authorList>
    </citation>
    <scope>NUCLEOTIDE SEQUENCE</scope>
    <source>
        <strain evidence="13">821</strain>
    </source>
</reference>
<dbReference type="PROSITE" id="PS50089">
    <property type="entry name" value="ZF_RING_2"/>
    <property type="match status" value="1"/>
</dbReference>
<dbReference type="EMBL" id="LNZH02000216">
    <property type="protein sequence ID" value="OCB84170.1"/>
    <property type="molecule type" value="Genomic_DNA"/>
</dbReference>
<dbReference type="GO" id="GO:0061575">
    <property type="term" value="F:cyclin-dependent protein serine/threonine kinase activator activity"/>
    <property type="evidence" value="ECO:0007669"/>
    <property type="project" value="InterPro"/>
</dbReference>
<name>A0A9Q5HQP2_SANBA</name>
<evidence type="ECO:0000256" key="1">
    <source>
        <dbReference type="ARBA" id="ARBA00004123"/>
    </source>
</evidence>
<feature type="domain" description="RING-type" evidence="12">
    <location>
        <begin position="82"/>
        <end position="126"/>
    </location>
</feature>
<keyword evidence="3" id="KW-0479">Metal-binding</keyword>
<keyword evidence="10" id="KW-0175">Coiled coil</keyword>
<dbReference type="Pfam" id="PF06391">
    <property type="entry name" value="MAT1"/>
    <property type="match status" value="1"/>
</dbReference>
<feature type="compositionally biased region" description="Basic and acidic residues" evidence="11">
    <location>
        <begin position="282"/>
        <end position="292"/>
    </location>
</feature>
<feature type="coiled-coil region" evidence="10">
    <location>
        <begin position="219"/>
        <end position="246"/>
    </location>
</feature>
<comment type="subcellular location">
    <subcellularLocation>
        <location evidence="1">Nucleus</location>
    </subcellularLocation>
</comment>
<dbReference type="PANTHER" id="PTHR12683">
    <property type="entry name" value="CDK-ACTIVATING KINASE ASSEMBLY FACTOR MAT1"/>
    <property type="match status" value="1"/>
</dbReference>
<gene>
    <name evidence="13" type="ORF">A7U60_g8846</name>
</gene>
<evidence type="ECO:0000256" key="8">
    <source>
        <dbReference type="ARBA" id="ARBA00033277"/>
    </source>
</evidence>
<dbReference type="InterPro" id="IPR015877">
    <property type="entry name" value="MAT1_centre"/>
</dbReference>
<sequence>MSRPTSNWLRGSIVRKSVLPSSAQSTRSSTPALGLNGANVSTIGSSTPLPASSSTFTGVSAGGGVKDPTNKISEFSSQEDQCPVCKSDRYLNPRLRLLVSACYHKMCESCIDRLFTLGPAPCPICNRTLRKLAFMPQTFEDLTVEKEVAVRRRLARDFNKRREDFPDLKSYNDYLEEVEDITFNLINDIDVPQSEERILKFRRENAALIEANIQRDESYASSLRQQEEAERRAREERARVLALEEEEQRRTKEMDKMELIDVLENSAEDVDAKKLVAAAARRQREKEREKRAAAQQAEAANALSARAQRSRTAAQSAIPDAPHVPIQDDWYAYEDKYALRAGGYFDPASEAVRRDREGIMRAGGYMVEEAWERALRCAVAGLDIAPLTSSAVSTSDPIPLPTNGDVIMASV</sequence>
<feature type="region of interest" description="Disordered" evidence="11">
    <location>
        <begin position="281"/>
        <end position="317"/>
    </location>
</feature>
<dbReference type="InterPro" id="IPR001841">
    <property type="entry name" value="Znf_RING"/>
</dbReference>
<dbReference type="Proteomes" id="UP000757232">
    <property type="component" value="Unassembled WGS sequence"/>
</dbReference>
<evidence type="ECO:0000256" key="11">
    <source>
        <dbReference type="SAM" id="MobiDB-lite"/>
    </source>
</evidence>
<keyword evidence="6" id="KW-0539">Nucleus</keyword>
<keyword evidence="13" id="KW-0808">Transferase</keyword>
<dbReference type="SMART" id="SM00184">
    <property type="entry name" value="RING"/>
    <property type="match status" value="1"/>
</dbReference>
<comment type="caution">
    <text evidence="13">The sequence shown here is derived from an EMBL/GenBank/DDBJ whole genome shotgun (WGS) entry which is preliminary data.</text>
</comment>
<dbReference type="CDD" id="cd16573">
    <property type="entry name" value="RING-HC_TFB3-like"/>
    <property type="match status" value="1"/>
</dbReference>
<evidence type="ECO:0000256" key="2">
    <source>
        <dbReference type="ARBA" id="ARBA00022257"/>
    </source>
</evidence>
<dbReference type="InterPro" id="IPR004575">
    <property type="entry name" value="MAT1/Tfb3"/>
</dbReference>
<feature type="compositionally biased region" description="Low complexity" evidence="11">
    <location>
        <begin position="293"/>
        <end position="317"/>
    </location>
</feature>
<dbReference type="GO" id="GO:0016301">
    <property type="term" value="F:kinase activity"/>
    <property type="evidence" value="ECO:0007669"/>
    <property type="project" value="UniProtKB-KW"/>
</dbReference>
<evidence type="ECO:0000256" key="9">
    <source>
        <dbReference type="PROSITE-ProRule" id="PRU00175"/>
    </source>
</evidence>
<keyword evidence="14" id="KW-1185">Reference proteome</keyword>
<dbReference type="Gene3D" id="3.30.40.10">
    <property type="entry name" value="Zinc/RING finger domain, C3HC4 (zinc finger)"/>
    <property type="match status" value="1"/>
</dbReference>
<dbReference type="InterPro" id="IPR013083">
    <property type="entry name" value="Znf_RING/FYVE/PHD"/>
</dbReference>
<dbReference type="AlphaFoldDB" id="A0A9Q5HQP2"/>
<dbReference type="PANTHER" id="PTHR12683:SF13">
    <property type="entry name" value="CDK-ACTIVATING KINASE ASSEMBLY FACTOR MAT1"/>
    <property type="match status" value="1"/>
</dbReference>
<proteinExistence type="predicted"/>
<dbReference type="PROSITE" id="PS00518">
    <property type="entry name" value="ZF_RING_1"/>
    <property type="match status" value="1"/>
</dbReference>
<dbReference type="FunFam" id="3.30.40.10:FF:000037">
    <property type="entry name" value="Cdk-activating kinase assembly factor MAT1, centre"/>
    <property type="match status" value="1"/>
</dbReference>
<dbReference type="GO" id="GO:0070985">
    <property type="term" value="C:transcription factor TFIIK complex"/>
    <property type="evidence" value="ECO:0007669"/>
    <property type="project" value="UniProtKB-ARBA"/>
</dbReference>
<dbReference type="GO" id="GO:0006357">
    <property type="term" value="P:regulation of transcription by RNA polymerase II"/>
    <property type="evidence" value="ECO:0007669"/>
    <property type="project" value="TreeGrafter"/>
</dbReference>
<evidence type="ECO:0000313" key="13">
    <source>
        <dbReference type="EMBL" id="OCB84170.1"/>
    </source>
</evidence>